<reference evidence="1 2" key="1">
    <citation type="submission" date="2019-06" db="EMBL/GenBank/DDBJ databases">
        <title>Sulfurimonas gotlandica sp. nov., a chemoautotrophic and psychrotolerant epsilonproteobacterium isolated from a pelagic redoxcline, and an emended description of the genus Sulfurimonas.</title>
        <authorList>
            <person name="Wang S."/>
            <person name="Jiang L."/>
            <person name="Shao Z."/>
        </authorList>
    </citation>
    <scope>NUCLEOTIDE SEQUENCE [LARGE SCALE GENOMIC DNA]</scope>
    <source>
        <strain evidence="1 2">S2-6</strain>
    </source>
</reference>
<protein>
    <submittedName>
        <fullName evidence="1">Acylneuraminate cytidylyltransferase family protein</fullName>
    </submittedName>
</protein>
<dbReference type="Gene3D" id="3.90.550.10">
    <property type="entry name" value="Spore Coat Polysaccharide Biosynthesis Protein SpsA, Chain A"/>
    <property type="match status" value="1"/>
</dbReference>
<dbReference type="PANTHER" id="PTHR21485:SF6">
    <property type="entry name" value="N-ACYLNEURAMINATE CYTIDYLYLTRANSFERASE-RELATED"/>
    <property type="match status" value="1"/>
</dbReference>
<gene>
    <name evidence="1" type="ORF">FJR45_00990</name>
</gene>
<keyword evidence="2" id="KW-1185">Reference proteome</keyword>
<dbReference type="SUPFAM" id="SSF53448">
    <property type="entry name" value="Nucleotide-diphospho-sugar transferases"/>
    <property type="match status" value="1"/>
</dbReference>
<keyword evidence="1" id="KW-0808">Transferase</keyword>
<name>A0A7M1AZ70_9BACT</name>
<dbReference type="EMBL" id="CP041235">
    <property type="protein sequence ID" value="QOP42606.1"/>
    <property type="molecule type" value="Genomic_DNA"/>
</dbReference>
<dbReference type="GO" id="GO:0008781">
    <property type="term" value="F:N-acylneuraminate cytidylyltransferase activity"/>
    <property type="evidence" value="ECO:0007669"/>
    <property type="project" value="TreeGrafter"/>
</dbReference>
<organism evidence="1 2">
    <name type="scientific">Sulfurimonas sediminis</name>
    <dbReference type="NCBI Taxonomy" id="2590020"/>
    <lineage>
        <taxon>Bacteria</taxon>
        <taxon>Pseudomonadati</taxon>
        <taxon>Campylobacterota</taxon>
        <taxon>Epsilonproteobacteria</taxon>
        <taxon>Campylobacterales</taxon>
        <taxon>Sulfurimonadaceae</taxon>
        <taxon>Sulfurimonas</taxon>
    </lineage>
</organism>
<dbReference type="Proteomes" id="UP000593719">
    <property type="component" value="Chromosome"/>
</dbReference>
<dbReference type="RefSeq" id="WP_193150964.1">
    <property type="nucleotide sequence ID" value="NZ_CP041235.1"/>
</dbReference>
<sequence length="230" mass="26151">MLQDKTFLAIIPARGGSKRLPRKNVLNLAGKPLISWSIEAAKQSKYIDEIVVSSDDDEILGIAHSLNVTVLKRPATLSTDTATTFEVIQHLIKNFEKQYTHLILLQPTSPLRDSEDIDKAIELLDKKNADAVVSVCEMEHSPLWSNTLPKNKSMTTFLNKEILNKRSQDLETYYRLNGAIYVISVTKLLEKKSFFLEESIYAYVMDQKKSIDIDTKLDFEIASYLLSRLI</sequence>
<dbReference type="InterPro" id="IPR050793">
    <property type="entry name" value="CMP-NeuNAc_synthase"/>
</dbReference>
<keyword evidence="1" id="KW-0548">Nucleotidyltransferase</keyword>
<dbReference type="Pfam" id="PF02348">
    <property type="entry name" value="CTP_transf_3"/>
    <property type="match status" value="1"/>
</dbReference>
<dbReference type="PANTHER" id="PTHR21485">
    <property type="entry name" value="HAD SUPERFAMILY MEMBERS CMAS AND KDSC"/>
    <property type="match status" value="1"/>
</dbReference>
<dbReference type="AlphaFoldDB" id="A0A7M1AZ70"/>
<dbReference type="KEGG" id="ssei:FJR45_00990"/>
<evidence type="ECO:0000313" key="1">
    <source>
        <dbReference type="EMBL" id="QOP42606.1"/>
    </source>
</evidence>
<dbReference type="CDD" id="cd02513">
    <property type="entry name" value="CMP-NeuAc_Synthase"/>
    <property type="match status" value="1"/>
</dbReference>
<dbReference type="InterPro" id="IPR003329">
    <property type="entry name" value="Cytidylyl_trans"/>
</dbReference>
<accession>A0A7M1AZ70</accession>
<evidence type="ECO:0000313" key="2">
    <source>
        <dbReference type="Proteomes" id="UP000593719"/>
    </source>
</evidence>
<proteinExistence type="predicted"/>
<dbReference type="InterPro" id="IPR029044">
    <property type="entry name" value="Nucleotide-diphossugar_trans"/>
</dbReference>